<evidence type="ECO:0000313" key="2">
    <source>
        <dbReference type="EMBL" id="QDU76690.1"/>
    </source>
</evidence>
<keyword evidence="1" id="KW-0732">Signal</keyword>
<dbReference type="SUPFAM" id="SSF51445">
    <property type="entry name" value="(Trans)glycosidases"/>
    <property type="match status" value="1"/>
</dbReference>
<dbReference type="Gene3D" id="3.20.20.80">
    <property type="entry name" value="Glycosidases"/>
    <property type="match status" value="1"/>
</dbReference>
<organism evidence="2 3">
    <name type="scientific">Bremerella volcania</name>
    <dbReference type="NCBI Taxonomy" id="2527984"/>
    <lineage>
        <taxon>Bacteria</taxon>
        <taxon>Pseudomonadati</taxon>
        <taxon>Planctomycetota</taxon>
        <taxon>Planctomycetia</taxon>
        <taxon>Pirellulales</taxon>
        <taxon>Pirellulaceae</taxon>
        <taxon>Bremerella</taxon>
    </lineage>
</organism>
<dbReference type="RefSeq" id="WP_144974995.1">
    <property type="nucleotide sequence ID" value="NZ_CP036289.1"/>
</dbReference>
<feature type="chain" id="PRO_5021840764" evidence="1">
    <location>
        <begin position="21"/>
        <end position="1006"/>
    </location>
</feature>
<evidence type="ECO:0000256" key="1">
    <source>
        <dbReference type="SAM" id="SignalP"/>
    </source>
</evidence>
<reference evidence="3" key="1">
    <citation type="submission" date="2019-02" db="EMBL/GenBank/DDBJ databases">
        <title>Deep-cultivation of Planctomycetes and their phenomic and genomic characterization uncovers novel biology.</title>
        <authorList>
            <person name="Wiegand S."/>
            <person name="Jogler M."/>
            <person name="Boedeker C."/>
            <person name="Pinto D."/>
            <person name="Vollmers J."/>
            <person name="Rivas-Marin E."/>
            <person name="Kohn T."/>
            <person name="Peeters S.H."/>
            <person name="Heuer A."/>
            <person name="Rast P."/>
            <person name="Oberbeckmann S."/>
            <person name="Bunk B."/>
            <person name="Jeske O."/>
            <person name="Meyerdierks A."/>
            <person name="Storesund J.E."/>
            <person name="Kallscheuer N."/>
            <person name="Luecker S."/>
            <person name="Lage O.M."/>
            <person name="Pohl T."/>
            <person name="Merkel B.J."/>
            <person name="Hornburger P."/>
            <person name="Mueller R.-W."/>
            <person name="Bruemmer F."/>
            <person name="Labrenz M."/>
            <person name="Spormann A.M."/>
            <person name="Op den Camp H."/>
            <person name="Overmann J."/>
            <person name="Amann R."/>
            <person name="Jetten M.S.M."/>
            <person name="Mascher T."/>
            <person name="Medema M.H."/>
            <person name="Devos D.P."/>
            <person name="Kaster A.-K."/>
            <person name="Ovreas L."/>
            <person name="Rohde M."/>
            <person name="Galperin M.Y."/>
            <person name="Jogler C."/>
        </authorList>
    </citation>
    <scope>NUCLEOTIDE SEQUENCE [LARGE SCALE GENOMIC DNA]</scope>
    <source>
        <strain evidence="3">Pan97</strain>
    </source>
</reference>
<evidence type="ECO:0000313" key="3">
    <source>
        <dbReference type="Proteomes" id="UP000318626"/>
    </source>
</evidence>
<dbReference type="EMBL" id="CP036289">
    <property type="protein sequence ID" value="QDU76690.1"/>
    <property type="molecule type" value="Genomic_DNA"/>
</dbReference>
<feature type="signal peptide" evidence="1">
    <location>
        <begin position="1"/>
        <end position="20"/>
    </location>
</feature>
<keyword evidence="3" id="KW-1185">Reference proteome</keyword>
<dbReference type="OrthoDB" id="9776971at2"/>
<accession>A0A518CBU5</accession>
<proteinExistence type="predicted"/>
<name>A0A518CBU5_9BACT</name>
<dbReference type="InterPro" id="IPR017853">
    <property type="entry name" value="GH"/>
</dbReference>
<dbReference type="KEGG" id="bvo:Pan97_37450"/>
<dbReference type="AlphaFoldDB" id="A0A518CBU5"/>
<sequence length="1006" mass="111758" precursor="true">MLRPLVCTVLLLNFANLAIAQRPVQLIDAQQKLGGWTFDNGKEFPGAVGHLELKQEQQPTLVLHGDFSSGGMYVQAAKRLPDVPIDTVSFEVNVPRGVEKLTTRLIDGSGQCHQLNIRLGDKGGWQQFTFPVARYFASLEAGAPMDIVTGYEKWSGANDGRWHQPGKLLVFLAGREALNEGSISIRNVMLVPTPPKVELAKSIRLDDLGEEGTGTWQYNNGNEFPGAKGSLAAIEGPTDGQSSLRLSANFSGGGRYVGARNRLAALDVKQTNAIRLQVRSSEVKEFSLRLVDSSDQTHQRHGLTMVADGQWQAMTIDPVKIAGGEHWGGANDSKWHGAVKLIEVMLNARSSDSPSMNLDLGDIRMEAIVEGQRSSHVWKEAFEGDVSNWQSEGDASMHSQLTLRRTLGKLQQPTLATSPLFPVQEGTWEFAYRWQSKLHSPDNSYHGAVAIKTFDASGKLLATFPLAIGSGESDWVSVSKRIRLPAQATSAQWYVRLNKTYGEFSIDDLSAARLVVQPAQPSVESIRIASQAIGNLFYPGDAIEFQVTVPTSKTLEQHDRQLRLEVRDYRGDVVVGPSDVSLSAAQGKRQREYQASISLDANTLNVGQFYELHVSVPQGEGDPITEFSGFAVLPEAVSKQYRPEQIPFTIRNWDSRIGDYFYLADRLGLRMMGVWGGWSNKPPYKPHLPGMEVVQKLDAKWVTGTPCSQVEDEGFKNVTEESLRQEMTNFLAAYADQGLAMIALGNEPHGKGQVVLDNVKAYKAVYETVKAYDPEIHVIGTSVEPNEEYFQAGYQDYLDSYDFHIYEHYTNVRRTMTEYRQLMRKYDAVKPIHSTELGLNSQGQARLAVAIELIKKCTVFFAEGGETVSWFTIMYPDKDGNARGQFGDAHCVFDCKFNNYNPRLDAVAYYHIINSLAVKKFTEEKQHPDGTQEYLFVDDQGACLKVVWNDERKKVVDLGVAADAKVDVIRIDGLRKHIDANRALVPIEVSNEPVLVLYRQPTGATK</sequence>
<dbReference type="Gene3D" id="2.60.120.260">
    <property type="entry name" value="Galactose-binding domain-like"/>
    <property type="match status" value="2"/>
</dbReference>
<gene>
    <name evidence="2" type="ORF">Pan97_37450</name>
</gene>
<dbReference type="Proteomes" id="UP000318626">
    <property type="component" value="Chromosome"/>
</dbReference>
<protein>
    <submittedName>
        <fullName evidence="2">Uncharacterized protein</fullName>
    </submittedName>
</protein>